<reference evidence="2 3" key="1">
    <citation type="submission" date="2021-04" db="EMBL/GenBank/DDBJ databases">
        <title>Genome analysis of Polyangium sp.</title>
        <authorList>
            <person name="Li Y."/>
            <person name="Wang J."/>
        </authorList>
    </citation>
    <scope>NUCLEOTIDE SEQUENCE [LARGE SCALE GENOMIC DNA]</scope>
    <source>
        <strain evidence="2 3">SDU14</strain>
    </source>
</reference>
<proteinExistence type="predicted"/>
<comment type="caution">
    <text evidence="2">The sequence shown here is derived from an EMBL/GenBank/DDBJ whole genome shotgun (WGS) entry which is preliminary data.</text>
</comment>
<gene>
    <name evidence="2" type="ORF">KEG57_44050</name>
</gene>
<dbReference type="EMBL" id="JAGTJJ010000054">
    <property type="protein sequence ID" value="MDC3987521.1"/>
    <property type="molecule type" value="Genomic_DNA"/>
</dbReference>
<accession>A0A9X3XG88</accession>
<evidence type="ECO:0000256" key="1">
    <source>
        <dbReference type="SAM" id="MobiDB-lite"/>
    </source>
</evidence>
<organism evidence="2 3">
    <name type="scientific">Polyangium jinanense</name>
    <dbReference type="NCBI Taxonomy" id="2829994"/>
    <lineage>
        <taxon>Bacteria</taxon>
        <taxon>Pseudomonadati</taxon>
        <taxon>Myxococcota</taxon>
        <taxon>Polyangia</taxon>
        <taxon>Polyangiales</taxon>
        <taxon>Polyangiaceae</taxon>
        <taxon>Polyangium</taxon>
    </lineage>
</organism>
<feature type="compositionally biased region" description="Low complexity" evidence="1">
    <location>
        <begin position="57"/>
        <end position="69"/>
    </location>
</feature>
<feature type="region of interest" description="Disordered" evidence="1">
    <location>
        <begin position="54"/>
        <end position="96"/>
    </location>
</feature>
<keyword evidence="3" id="KW-1185">Reference proteome</keyword>
<dbReference type="Proteomes" id="UP001151081">
    <property type="component" value="Unassembled WGS sequence"/>
</dbReference>
<evidence type="ECO:0000313" key="2">
    <source>
        <dbReference type="EMBL" id="MDC3987521.1"/>
    </source>
</evidence>
<dbReference type="RefSeq" id="WP_272423000.1">
    <property type="nucleotide sequence ID" value="NZ_JAGTJJ010000054.1"/>
</dbReference>
<evidence type="ECO:0000313" key="3">
    <source>
        <dbReference type="Proteomes" id="UP001151081"/>
    </source>
</evidence>
<protein>
    <submittedName>
        <fullName evidence="2">Uncharacterized protein</fullName>
    </submittedName>
</protein>
<dbReference type="AlphaFoldDB" id="A0A9X3XG88"/>
<feature type="compositionally biased region" description="Basic and acidic residues" evidence="1">
    <location>
        <begin position="70"/>
        <end position="81"/>
    </location>
</feature>
<sequence>MITKKPKTGGEIDSYCTKCKLDLTHRIIAMVGDEVKKVECKTCGSHHLYRRPKSEKLAPLAPKTKAASATKREGSGEERKTSGARASAAAQRERDQTIQWEHAIAGQPMGAFKPYRVTLTLGPGELVRHPKFGDGVVARVIDRGKVEILFKDGPKTMAHGQVV</sequence>
<name>A0A9X3XG88_9BACT</name>